<feature type="signal peptide" evidence="15">
    <location>
        <begin position="1"/>
        <end position="18"/>
    </location>
</feature>
<dbReference type="EMBL" id="QUQM01000008">
    <property type="protein sequence ID" value="KAA8642049.1"/>
    <property type="molecule type" value="Genomic_DNA"/>
</dbReference>
<dbReference type="GO" id="GO:0046872">
    <property type="term" value="F:metal ion binding"/>
    <property type="evidence" value="ECO:0007669"/>
    <property type="project" value="UniProtKB-KW"/>
</dbReference>
<evidence type="ECO:0000256" key="8">
    <source>
        <dbReference type="ARBA" id="ARBA00022833"/>
    </source>
</evidence>
<evidence type="ECO:0000256" key="2">
    <source>
        <dbReference type="ARBA" id="ARBA00010279"/>
    </source>
</evidence>
<evidence type="ECO:0000256" key="7">
    <source>
        <dbReference type="ARBA" id="ARBA00022801"/>
    </source>
</evidence>
<feature type="disulfide bond" evidence="14">
    <location>
        <begin position="177"/>
        <end position="249"/>
    </location>
</feature>
<evidence type="ECO:0000256" key="15">
    <source>
        <dbReference type="RuleBase" id="RU361126"/>
    </source>
</evidence>
<sequence length="348" mass="37308">MRFSSVAALAALASTASAAPVNEPSLSVKLSQIDNSRVKAVITNAGKEDVEFVHLNFFRDQAPVKKVAVYRGKNEVQFEGIKRRFRMNGLTKEAITSLAAGSSIEDEFDIASTSDLAQGGTITINSHGLVPLVKDNKVTGYIPYQSNDLQLDIDGTKAAKVTKAILHNLRRTTLADCSGETQSALEKALTNAADLANKAAEAAESGDASKFQEYFKVTDDQTRKTVAERLRAVAKEASSTSGGATTYHCKDTQGYCEPNVLAYTLPSQNLIANCDIYYSELPPLADQCHAQDQATTSLHEFTHAPGVYEPGTEDLGYGYDAATKLSAKDALNNADTYALYANAIALSC</sequence>
<evidence type="ECO:0000256" key="5">
    <source>
        <dbReference type="ARBA" id="ARBA00022723"/>
    </source>
</evidence>
<dbReference type="EMBL" id="SOSA01000181">
    <property type="protein sequence ID" value="THC94948.1"/>
    <property type="molecule type" value="Genomic_DNA"/>
</dbReference>
<comment type="similarity">
    <text evidence="2 15">Belongs to the peptidase M35 family.</text>
</comment>
<keyword evidence="3 15" id="KW-0645">Protease</keyword>
<keyword evidence="9 15" id="KW-0482">Metalloprotease</keyword>
<keyword evidence="15" id="KW-0964">Secreted</keyword>
<keyword evidence="6 15" id="KW-0732">Signal</keyword>
<keyword evidence="18" id="KW-1185">Reference proteome</keyword>
<evidence type="ECO:0000313" key="18">
    <source>
        <dbReference type="Proteomes" id="UP000308092"/>
    </source>
</evidence>
<comment type="function">
    <text evidence="15">Secreted metalloproteinase that allows assimilation of proteinaceous substrates. Shows high activities on basic nuclear substrates such as histone and protamine.</text>
</comment>
<keyword evidence="10" id="KW-0865">Zymogen</keyword>
<dbReference type="EC" id="3.4.24.39" evidence="15"/>
<reference evidence="16 19" key="2">
    <citation type="submission" date="2019-08" db="EMBL/GenBank/DDBJ databases">
        <title>The genome sequence of a newly discovered highly antifungal drug resistant Aspergillus species, Aspergillus tanneri NIH 1004.</title>
        <authorList>
            <person name="Mounaud S."/>
            <person name="Singh I."/>
            <person name="Joardar V."/>
            <person name="Pakala S."/>
            <person name="Pakala S."/>
            <person name="Venepally P."/>
            <person name="Chung J.K."/>
            <person name="Losada L."/>
            <person name="Nierman W.C."/>
        </authorList>
    </citation>
    <scope>NUCLEOTIDE SEQUENCE [LARGE SCALE GENOMIC DNA]</scope>
    <source>
        <strain evidence="16 19">NIH1004</strain>
    </source>
</reference>
<comment type="caution">
    <text evidence="17">The sequence shown here is derived from an EMBL/GenBank/DDBJ whole genome shotgun (WGS) entry which is preliminary data.</text>
</comment>
<dbReference type="PANTHER" id="PTHR37016">
    <property type="match status" value="1"/>
</dbReference>
<keyword evidence="5 13" id="KW-0479">Metal-binding</keyword>
<feature type="chain" id="PRO_5044035170" description="Neutral protease 2" evidence="15">
    <location>
        <begin position="19"/>
        <end position="348"/>
    </location>
</feature>
<evidence type="ECO:0000256" key="6">
    <source>
        <dbReference type="ARBA" id="ARBA00022729"/>
    </source>
</evidence>
<dbReference type="GO" id="GO:0005576">
    <property type="term" value="C:extracellular region"/>
    <property type="evidence" value="ECO:0007669"/>
    <property type="project" value="UniProtKB-SubCell"/>
</dbReference>
<dbReference type="STRING" id="1220188.A0A4S3JK38"/>
<feature type="disulfide bond" evidence="14">
    <location>
        <begin position="256"/>
        <end position="274"/>
    </location>
</feature>
<evidence type="ECO:0000256" key="11">
    <source>
        <dbReference type="ARBA" id="ARBA00023157"/>
    </source>
</evidence>
<dbReference type="Proteomes" id="UP000324241">
    <property type="component" value="Unassembled WGS sequence"/>
</dbReference>
<dbReference type="SUPFAM" id="SSF55486">
    <property type="entry name" value="Metalloproteases ('zincins'), catalytic domain"/>
    <property type="match status" value="1"/>
</dbReference>
<feature type="binding site" evidence="13">
    <location>
        <position position="299"/>
    </location>
    <ligand>
        <name>Zn(2+)</name>
        <dbReference type="ChEBI" id="CHEBI:29105"/>
        <note>catalytic</note>
    </ligand>
</feature>
<comment type="subcellular location">
    <subcellularLocation>
        <location evidence="15">Secreted</location>
    </subcellularLocation>
</comment>
<organism evidence="17 18">
    <name type="scientific">Aspergillus tanneri</name>
    <dbReference type="NCBI Taxonomy" id="1220188"/>
    <lineage>
        <taxon>Eukaryota</taxon>
        <taxon>Fungi</taxon>
        <taxon>Dikarya</taxon>
        <taxon>Ascomycota</taxon>
        <taxon>Pezizomycotina</taxon>
        <taxon>Eurotiomycetes</taxon>
        <taxon>Eurotiomycetidae</taxon>
        <taxon>Eurotiales</taxon>
        <taxon>Aspergillaceae</taxon>
        <taxon>Aspergillus</taxon>
        <taxon>Aspergillus subgen. Circumdati</taxon>
    </lineage>
</organism>
<gene>
    <name evidence="16" type="ORF">ATNIH1004_010989</name>
    <name evidence="17" type="ORF">EYZ11_005587</name>
</gene>
<evidence type="ECO:0000256" key="4">
    <source>
        <dbReference type="ARBA" id="ARBA00022685"/>
    </source>
</evidence>
<dbReference type="CDD" id="cd11008">
    <property type="entry name" value="M35_deuterolysin_like"/>
    <property type="match status" value="1"/>
</dbReference>
<dbReference type="InterPro" id="IPR024079">
    <property type="entry name" value="MetalloPept_cat_dom_sf"/>
</dbReference>
<keyword evidence="11" id="KW-1015">Disulfide bond</keyword>
<accession>A0A4S3JK38</accession>
<protein>
    <recommendedName>
        <fullName evidence="15">Neutral protease 2</fullName>
        <ecNumber evidence="15">3.4.24.39</ecNumber>
    </recommendedName>
    <alternativeName>
        <fullName evidence="15">Deuterolysin</fullName>
    </alternativeName>
</protein>
<keyword evidence="7 15" id="KW-0378">Hydrolase</keyword>
<comment type="cofactor">
    <cofactor evidence="13 15">
        <name>Zn(2+)</name>
        <dbReference type="ChEBI" id="CHEBI:29105"/>
    </cofactor>
    <text evidence="13 15">Binds 1 zinc ion per subunit.</text>
</comment>
<dbReference type="OrthoDB" id="412874at2759"/>
<feature type="active site" evidence="12">
    <location>
        <position position="300"/>
    </location>
</feature>
<evidence type="ECO:0000313" key="16">
    <source>
        <dbReference type="EMBL" id="KAA8642049.1"/>
    </source>
</evidence>
<dbReference type="VEuPathDB" id="FungiDB:EYZ11_005587"/>
<dbReference type="Pfam" id="PF02102">
    <property type="entry name" value="Peptidase_M35"/>
    <property type="match status" value="1"/>
</dbReference>
<evidence type="ECO:0000256" key="3">
    <source>
        <dbReference type="ARBA" id="ARBA00022670"/>
    </source>
</evidence>
<dbReference type="GeneID" id="54333690"/>
<dbReference type="GO" id="GO:0006508">
    <property type="term" value="P:proteolysis"/>
    <property type="evidence" value="ECO:0007669"/>
    <property type="project" value="UniProtKB-KW"/>
</dbReference>
<evidence type="ECO:0000256" key="13">
    <source>
        <dbReference type="PIRSR" id="PIRSR601384-2"/>
    </source>
</evidence>
<dbReference type="AlphaFoldDB" id="A0A4S3JK38"/>
<name>A0A4S3JK38_9EURO</name>
<dbReference type="PRINTS" id="PR00768">
    <property type="entry name" value="DEUTEROLYSIN"/>
</dbReference>
<keyword evidence="4 15" id="KW-0165">Cleavage on pair of basic residues</keyword>
<dbReference type="GO" id="GO:0004222">
    <property type="term" value="F:metalloendopeptidase activity"/>
    <property type="evidence" value="ECO:0007669"/>
    <property type="project" value="InterPro"/>
</dbReference>
<evidence type="ECO:0000313" key="19">
    <source>
        <dbReference type="Proteomes" id="UP000324241"/>
    </source>
</evidence>
<dbReference type="Gene3D" id="3.40.390.10">
    <property type="entry name" value="Collagenase (Catalytic Domain)"/>
    <property type="match status" value="1"/>
</dbReference>
<evidence type="ECO:0000256" key="1">
    <source>
        <dbReference type="ARBA" id="ARBA00001187"/>
    </source>
</evidence>
<evidence type="ECO:0000256" key="9">
    <source>
        <dbReference type="ARBA" id="ARBA00023049"/>
    </source>
</evidence>
<dbReference type="RefSeq" id="XP_033421411.1">
    <property type="nucleotide sequence ID" value="XM_033575556.1"/>
</dbReference>
<evidence type="ECO:0000256" key="12">
    <source>
        <dbReference type="PIRSR" id="PIRSR601384-1"/>
    </source>
</evidence>
<dbReference type="Proteomes" id="UP000308092">
    <property type="component" value="Unassembled WGS sequence"/>
</dbReference>
<evidence type="ECO:0000256" key="10">
    <source>
        <dbReference type="ARBA" id="ARBA00023145"/>
    </source>
</evidence>
<proteinExistence type="inferred from homology"/>
<comment type="catalytic activity">
    <reaction evidence="1 15">
        <text>Preferential cleavage of bonds with hydrophobic residues in P1'. Also 3-Asn-|-Gln-4 and 8-Gly-|-Ser-9 bonds in insulin B chain.</text>
        <dbReference type="EC" id="3.4.24.39"/>
    </reaction>
</comment>
<evidence type="ECO:0000256" key="14">
    <source>
        <dbReference type="PIRSR" id="PIRSR601384-3"/>
    </source>
</evidence>
<keyword evidence="8 13" id="KW-0862">Zinc</keyword>
<dbReference type="InterPro" id="IPR001384">
    <property type="entry name" value="Peptidase_M35"/>
</dbReference>
<feature type="binding site" evidence="13">
    <location>
        <position position="314"/>
    </location>
    <ligand>
        <name>Zn(2+)</name>
        <dbReference type="ChEBI" id="CHEBI:29105"/>
        <note>catalytic</note>
    </ligand>
</feature>
<evidence type="ECO:0000313" key="17">
    <source>
        <dbReference type="EMBL" id="THC94948.1"/>
    </source>
</evidence>
<feature type="binding site" evidence="13">
    <location>
        <position position="303"/>
    </location>
    <ligand>
        <name>Zn(2+)</name>
        <dbReference type="ChEBI" id="CHEBI:29105"/>
        <note>catalytic</note>
    </ligand>
</feature>
<dbReference type="Gene3D" id="2.60.40.2970">
    <property type="match status" value="1"/>
</dbReference>
<dbReference type="InterPro" id="IPR050414">
    <property type="entry name" value="Fungal_M35_metalloproteases"/>
</dbReference>
<dbReference type="PANTHER" id="PTHR37016:SF3">
    <property type="entry name" value="NEUTRAL PROTEASE 2-RELATED"/>
    <property type="match status" value="1"/>
</dbReference>
<reference evidence="17 18" key="1">
    <citation type="submission" date="2019-03" db="EMBL/GenBank/DDBJ databases">
        <title>The genome sequence of a newly discovered highly antifungal drug resistant Aspergillus species, Aspergillus tanneri NIH 1004.</title>
        <authorList>
            <person name="Mounaud S."/>
            <person name="Singh I."/>
            <person name="Joardar V."/>
            <person name="Pakala S."/>
            <person name="Pakala S."/>
            <person name="Venepally P."/>
            <person name="Hoover J."/>
            <person name="Nierman W."/>
            <person name="Chung J."/>
            <person name="Losada L."/>
        </authorList>
    </citation>
    <scope>NUCLEOTIDE SEQUENCE [LARGE SCALE GENOMIC DNA]</scope>
    <source>
        <strain evidence="17 18">NIH1004</strain>
    </source>
</reference>